<evidence type="ECO:0000313" key="4">
    <source>
        <dbReference type="Proteomes" id="UP000499080"/>
    </source>
</evidence>
<keyword evidence="1" id="KW-0732">Signal</keyword>
<name>A0A4Y2QDN6_ARAVE</name>
<protein>
    <submittedName>
        <fullName evidence="2">Uncharacterized protein</fullName>
    </submittedName>
</protein>
<organism evidence="2 4">
    <name type="scientific">Araneus ventricosus</name>
    <name type="common">Orbweaver spider</name>
    <name type="synonym">Epeira ventricosa</name>
    <dbReference type="NCBI Taxonomy" id="182803"/>
    <lineage>
        <taxon>Eukaryota</taxon>
        <taxon>Metazoa</taxon>
        <taxon>Ecdysozoa</taxon>
        <taxon>Arthropoda</taxon>
        <taxon>Chelicerata</taxon>
        <taxon>Arachnida</taxon>
        <taxon>Araneae</taxon>
        <taxon>Araneomorphae</taxon>
        <taxon>Entelegynae</taxon>
        <taxon>Araneoidea</taxon>
        <taxon>Araneidae</taxon>
        <taxon>Araneus</taxon>
    </lineage>
</organism>
<dbReference type="Proteomes" id="UP000499080">
    <property type="component" value="Unassembled WGS sequence"/>
</dbReference>
<evidence type="ECO:0000313" key="3">
    <source>
        <dbReference type="EMBL" id="GBN61034.1"/>
    </source>
</evidence>
<comment type="caution">
    <text evidence="2">The sequence shown here is derived from an EMBL/GenBank/DDBJ whole genome shotgun (WGS) entry which is preliminary data.</text>
</comment>
<evidence type="ECO:0000313" key="2">
    <source>
        <dbReference type="EMBL" id="GBN61020.1"/>
    </source>
</evidence>
<reference evidence="2 4" key="1">
    <citation type="journal article" date="2019" name="Sci. Rep.">
        <title>Orb-weaving spider Araneus ventricosus genome elucidates the spidroin gene catalogue.</title>
        <authorList>
            <person name="Kono N."/>
            <person name="Nakamura H."/>
            <person name="Ohtoshi R."/>
            <person name="Moran D.A.P."/>
            <person name="Shinohara A."/>
            <person name="Yoshida Y."/>
            <person name="Fujiwara M."/>
            <person name="Mori M."/>
            <person name="Tomita M."/>
            <person name="Arakawa K."/>
        </authorList>
    </citation>
    <scope>NUCLEOTIDE SEQUENCE [LARGE SCALE GENOMIC DNA]</scope>
</reference>
<feature type="chain" id="PRO_5036129176" evidence="1">
    <location>
        <begin position="23"/>
        <end position="156"/>
    </location>
</feature>
<keyword evidence="4" id="KW-1185">Reference proteome</keyword>
<evidence type="ECO:0000256" key="1">
    <source>
        <dbReference type="SAM" id="SignalP"/>
    </source>
</evidence>
<dbReference type="EMBL" id="BGPR01013520">
    <property type="protein sequence ID" value="GBN61020.1"/>
    <property type="molecule type" value="Genomic_DNA"/>
</dbReference>
<feature type="signal peptide" evidence="1">
    <location>
        <begin position="1"/>
        <end position="22"/>
    </location>
</feature>
<accession>A0A4Y2QDN6</accession>
<proteinExistence type="predicted"/>
<sequence>MLWKLILGLLSIFSSLPTEEQGHREVLEPWDLSSWTYEVGKLQPWEPQTSAERCKSIFSLGKRIPVGKPEGEGLADQFTKTKPKDEIIYKNFDYNSTTIYGNYAFSKDLWKLKTIEGRGGLVVRSWLRGRRTPDLKPNSTEYPMCMWAWITPNLTP</sequence>
<gene>
    <name evidence="3" type="ORF">AVEN_116491_1</name>
    <name evidence="2" type="ORF">AVEN_144964_1</name>
</gene>
<dbReference type="AlphaFoldDB" id="A0A4Y2QDN6"/>
<dbReference type="EMBL" id="BGPR01013528">
    <property type="protein sequence ID" value="GBN61034.1"/>
    <property type="molecule type" value="Genomic_DNA"/>
</dbReference>